<keyword evidence="7" id="KW-1185">Reference proteome</keyword>
<dbReference type="InterPro" id="IPR050769">
    <property type="entry name" value="NAT_camello-type"/>
</dbReference>
<dbReference type="SUPFAM" id="SSF55729">
    <property type="entry name" value="Acyl-CoA N-acyltransferases (Nat)"/>
    <property type="match status" value="1"/>
</dbReference>
<dbReference type="PANTHER" id="PTHR13947">
    <property type="entry name" value="GNAT FAMILY N-ACETYLTRANSFERASE"/>
    <property type="match status" value="1"/>
</dbReference>
<dbReference type="PANTHER" id="PTHR13947:SF37">
    <property type="entry name" value="LD18367P"/>
    <property type="match status" value="1"/>
</dbReference>
<feature type="compositionally biased region" description="Basic and acidic residues" evidence="4">
    <location>
        <begin position="167"/>
        <end position="181"/>
    </location>
</feature>
<dbReference type="InterPro" id="IPR029063">
    <property type="entry name" value="SAM-dependent_MTases_sf"/>
</dbReference>
<dbReference type="InterPro" id="IPR007213">
    <property type="entry name" value="Ppm1/Ppm2/Tcmp"/>
</dbReference>
<dbReference type="Gene3D" id="3.40.50.150">
    <property type="entry name" value="Vaccinia Virus protein VP39"/>
    <property type="match status" value="1"/>
</dbReference>
<evidence type="ECO:0000313" key="6">
    <source>
        <dbReference type="EMBL" id="GMH93409.1"/>
    </source>
</evidence>
<gene>
    <name evidence="6" type="ORF">TrVE_jg14350</name>
</gene>
<accession>A0A9W7EUR6</accession>
<feature type="coiled-coil region" evidence="3">
    <location>
        <begin position="523"/>
        <end position="561"/>
    </location>
</feature>
<dbReference type="AlphaFoldDB" id="A0A9W7EUR6"/>
<dbReference type="Gene3D" id="3.40.630.30">
    <property type="match status" value="1"/>
</dbReference>
<reference evidence="7" key="1">
    <citation type="journal article" date="2023" name="Commun. Biol.">
        <title>Genome analysis of Parmales, the sister group of diatoms, reveals the evolutionary specialization of diatoms from phago-mixotrophs to photoautotrophs.</title>
        <authorList>
            <person name="Ban H."/>
            <person name="Sato S."/>
            <person name="Yoshikawa S."/>
            <person name="Yamada K."/>
            <person name="Nakamura Y."/>
            <person name="Ichinomiya M."/>
            <person name="Sato N."/>
            <person name="Blanc-Mathieu R."/>
            <person name="Endo H."/>
            <person name="Kuwata A."/>
            <person name="Ogata H."/>
        </authorList>
    </citation>
    <scope>NUCLEOTIDE SEQUENCE [LARGE SCALE GENOMIC DNA]</scope>
    <source>
        <strain evidence="7">NIES 3699</strain>
    </source>
</reference>
<feature type="compositionally biased region" description="Low complexity" evidence="4">
    <location>
        <begin position="22"/>
        <end position="32"/>
    </location>
</feature>
<protein>
    <recommendedName>
        <fullName evidence="5">N-acetyltransferase domain-containing protein</fullName>
    </recommendedName>
</protein>
<dbReference type="GO" id="GO:0008080">
    <property type="term" value="F:N-acetyltransferase activity"/>
    <property type="evidence" value="ECO:0007669"/>
    <property type="project" value="InterPro"/>
</dbReference>
<dbReference type="SUPFAM" id="SSF53335">
    <property type="entry name" value="S-adenosyl-L-methionine-dependent methyltransferases"/>
    <property type="match status" value="1"/>
</dbReference>
<evidence type="ECO:0000256" key="1">
    <source>
        <dbReference type="ARBA" id="ARBA00022603"/>
    </source>
</evidence>
<keyword evidence="1" id="KW-0489">Methyltransferase</keyword>
<feature type="region of interest" description="Disordered" evidence="4">
    <location>
        <begin position="140"/>
        <end position="315"/>
    </location>
</feature>
<evidence type="ECO:0000256" key="3">
    <source>
        <dbReference type="SAM" id="Coils"/>
    </source>
</evidence>
<dbReference type="GO" id="GO:0032259">
    <property type="term" value="P:methylation"/>
    <property type="evidence" value="ECO:0007669"/>
    <property type="project" value="UniProtKB-KW"/>
</dbReference>
<sequence>MVQIKGRKNRRTSRPSPPPPSGSSSSSTPYTSALGGAHSEGKGCEDPQCAGGCWLDMETFLPNNVKGMKKGTPKGETRRGSSVGGKKGLDEVGNEVGEEVCKEVGNALTSPRRRESLEVAMALESSYDDLLRSMKDLKEEFSGKKGGGGEEEEDHEVEGEVEEEVEKEVKEKPKVLKRRDSAISVVPAVPVVEEGGGEVEEDEQDEQDEEDFSEQHHEIAPPEEVEEEQQQQQSSFPPPSPSQSSGKVSPTLLSAAALEEQSVRRAATRRASQKLSADMAKRVREMKVMGGVYKDVKGEEKRREEEEKRGEEKRIEEVARVAREKRIAEEARVAEEKRVAEEARIAEEKRKKSESRKKLESQKKSESRKKLELQKKSESLKKLELQKKSESRKKLESQKRLESQKKSESLKKLELQKKSESRKKLELQKKNESRKKLESQKRLESQKKSESLKKLESQKKSESRKKLESQKKRELLQDFEISRRIRMASENEKRLRQEEPSDPASQLEKLLSAEEELIRSQLMNDQERLRVSAQNAVDEINARLKREQERLKLAADTATKAAAARRQLTVPRTASDSLLSKASSCNVYPPSELRYGNIVKEVTKGKVKRQTPLVNIGYGLRVETVLYQVRKWMEGLEGGVGNFVIVGGGLDPVGVWVKEIAGKVRVVEVDCPENVRVKREMVERVGGGVEVMDGVNLMDGDSFEEAIEGVDGEVETLVLSELVFSYLNHESRRKLIDVVERKFKKGTMIFYEVLAEGEYAKNYSGQFTKKLGKGFECWKSKEEIEGCFARSQVEIVGASKAAYKALEGKEMKPMEFFDEYAALKLYLSCYVLVKARVGVGAGGDADCGTAKLNKSGLEMSRVSTLPSASLASLSDECKKIYTSTYSELLSKFKPVRKMVKNAVKNDLQKLAENFDEFWVAHLKGAGEGVAGFVGVKVIEESNTIEIKRLCVQEELRGQGVGKALISSAVGWAKNRSGGWLWKVEATTIEALDGAMAVYLKSGFKKAGEVDLGGGVKLVTFDKELS</sequence>
<organism evidence="6 7">
    <name type="scientific">Triparma verrucosa</name>
    <dbReference type="NCBI Taxonomy" id="1606542"/>
    <lineage>
        <taxon>Eukaryota</taxon>
        <taxon>Sar</taxon>
        <taxon>Stramenopiles</taxon>
        <taxon>Ochrophyta</taxon>
        <taxon>Bolidophyceae</taxon>
        <taxon>Parmales</taxon>
        <taxon>Triparmaceae</taxon>
        <taxon>Triparma</taxon>
    </lineage>
</organism>
<dbReference type="Proteomes" id="UP001165160">
    <property type="component" value="Unassembled WGS sequence"/>
</dbReference>
<proteinExistence type="predicted"/>
<evidence type="ECO:0000256" key="2">
    <source>
        <dbReference type="ARBA" id="ARBA00022679"/>
    </source>
</evidence>
<evidence type="ECO:0000259" key="5">
    <source>
        <dbReference type="PROSITE" id="PS51186"/>
    </source>
</evidence>
<evidence type="ECO:0000313" key="7">
    <source>
        <dbReference type="Proteomes" id="UP001165160"/>
    </source>
</evidence>
<name>A0A9W7EUR6_9STRA</name>
<keyword evidence="2" id="KW-0808">Transferase</keyword>
<dbReference type="Pfam" id="PF04072">
    <property type="entry name" value="LCM"/>
    <property type="match status" value="1"/>
</dbReference>
<feature type="compositionally biased region" description="Basic residues" evidence="4">
    <location>
        <begin position="1"/>
        <end position="13"/>
    </location>
</feature>
<dbReference type="PROSITE" id="PS51186">
    <property type="entry name" value="GNAT"/>
    <property type="match status" value="1"/>
</dbReference>
<feature type="compositionally biased region" description="Acidic residues" evidence="4">
    <location>
        <begin position="149"/>
        <end position="166"/>
    </location>
</feature>
<comment type="caution">
    <text evidence="6">The sequence shown here is derived from an EMBL/GenBank/DDBJ whole genome shotgun (WGS) entry which is preliminary data.</text>
</comment>
<dbReference type="InterPro" id="IPR000182">
    <property type="entry name" value="GNAT_dom"/>
</dbReference>
<keyword evidence="3" id="KW-0175">Coiled coil</keyword>
<dbReference type="EMBL" id="BRXX01000138">
    <property type="protein sequence ID" value="GMH93409.1"/>
    <property type="molecule type" value="Genomic_DNA"/>
</dbReference>
<feature type="region of interest" description="Disordered" evidence="4">
    <location>
        <begin position="63"/>
        <end position="91"/>
    </location>
</feature>
<dbReference type="CDD" id="cd04301">
    <property type="entry name" value="NAT_SF"/>
    <property type="match status" value="1"/>
</dbReference>
<dbReference type="InterPro" id="IPR016181">
    <property type="entry name" value="Acyl_CoA_acyltransferase"/>
</dbReference>
<dbReference type="Pfam" id="PF00583">
    <property type="entry name" value="Acetyltransf_1"/>
    <property type="match status" value="1"/>
</dbReference>
<feature type="domain" description="N-acetyltransferase" evidence="5">
    <location>
        <begin position="883"/>
        <end position="1025"/>
    </location>
</feature>
<dbReference type="GO" id="GO:0008168">
    <property type="term" value="F:methyltransferase activity"/>
    <property type="evidence" value="ECO:0007669"/>
    <property type="project" value="UniProtKB-KW"/>
</dbReference>
<feature type="compositionally biased region" description="Basic and acidic residues" evidence="4">
    <location>
        <begin position="294"/>
        <end position="315"/>
    </location>
</feature>
<feature type="compositionally biased region" description="Acidic residues" evidence="4">
    <location>
        <begin position="195"/>
        <end position="212"/>
    </location>
</feature>
<feature type="region of interest" description="Disordered" evidence="4">
    <location>
        <begin position="1"/>
        <end position="44"/>
    </location>
</feature>
<feature type="region of interest" description="Disordered" evidence="4">
    <location>
        <begin position="332"/>
        <end position="471"/>
    </location>
</feature>
<evidence type="ECO:0000256" key="4">
    <source>
        <dbReference type="SAM" id="MobiDB-lite"/>
    </source>
</evidence>